<evidence type="ECO:0000256" key="1">
    <source>
        <dbReference type="SAM" id="MobiDB-lite"/>
    </source>
</evidence>
<protein>
    <submittedName>
        <fullName evidence="2">Uncharacterized protein</fullName>
    </submittedName>
</protein>
<dbReference type="EMBL" id="NESQ01000153">
    <property type="protein sequence ID" value="PUU77436.1"/>
    <property type="molecule type" value="Genomic_DNA"/>
</dbReference>
<reference evidence="2 3" key="1">
    <citation type="submission" date="2017-04" db="EMBL/GenBank/DDBJ databases">
        <title>Draft genome sequence of Tuber borchii Vittad., a whitish edible truffle.</title>
        <authorList>
            <consortium name="DOE Joint Genome Institute"/>
            <person name="Murat C."/>
            <person name="Kuo A."/>
            <person name="Barry K.W."/>
            <person name="Clum A."/>
            <person name="Dockter R.B."/>
            <person name="Fauchery L."/>
            <person name="Iotti M."/>
            <person name="Kohler A."/>
            <person name="Labutti K."/>
            <person name="Lindquist E.A."/>
            <person name="Lipzen A."/>
            <person name="Ohm R.A."/>
            <person name="Wang M."/>
            <person name="Grigoriev I.V."/>
            <person name="Zambonelli A."/>
            <person name="Martin F.M."/>
        </authorList>
    </citation>
    <scope>NUCLEOTIDE SEQUENCE [LARGE SCALE GENOMIC DNA]</scope>
    <source>
        <strain evidence="2 3">Tbo3840</strain>
    </source>
</reference>
<gene>
    <name evidence="2" type="ORF">B9Z19DRAFT_1194034</name>
</gene>
<name>A0A2T6ZPN7_TUBBO</name>
<keyword evidence="3" id="KW-1185">Reference proteome</keyword>
<comment type="caution">
    <text evidence="2">The sequence shown here is derived from an EMBL/GenBank/DDBJ whole genome shotgun (WGS) entry which is preliminary data.</text>
</comment>
<organism evidence="2 3">
    <name type="scientific">Tuber borchii</name>
    <name type="common">White truffle</name>
    <dbReference type="NCBI Taxonomy" id="42251"/>
    <lineage>
        <taxon>Eukaryota</taxon>
        <taxon>Fungi</taxon>
        <taxon>Dikarya</taxon>
        <taxon>Ascomycota</taxon>
        <taxon>Pezizomycotina</taxon>
        <taxon>Pezizomycetes</taxon>
        <taxon>Pezizales</taxon>
        <taxon>Tuberaceae</taxon>
        <taxon>Tuber</taxon>
    </lineage>
</organism>
<evidence type="ECO:0000313" key="3">
    <source>
        <dbReference type="Proteomes" id="UP000244722"/>
    </source>
</evidence>
<dbReference type="OrthoDB" id="10609239at2759"/>
<feature type="compositionally biased region" description="Low complexity" evidence="1">
    <location>
        <begin position="71"/>
        <end position="90"/>
    </location>
</feature>
<dbReference type="Proteomes" id="UP000244722">
    <property type="component" value="Unassembled WGS sequence"/>
</dbReference>
<dbReference type="AlphaFoldDB" id="A0A2T6ZPN7"/>
<proteinExistence type="predicted"/>
<accession>A0A2T6ZPN7</accession>
<evidence type="ECO:0000313" key="2">
    <source>
        <dbReference type="EMBL" id="PUU77436.1"/>
    </source>
</evidence>
<sequence length="309" mass="34188">MASLSLGDVWKELGNLGMADLKDFPADKRPRWIRAYLNRLNTSSPPPTSPPLTSSEMVSICVSNPSSPTLTNISSASSSSSSPRMTSLLSHANNTPHITPEDREFLHAMSGKHFSIIRTLRRISSMRIYMREDIEDIDAFVTEIKRALQEMRAWLLRFCQEVQPLIADDDEYGGEEGDDASHRRRRHQAMVGALAPVVETICLFYDFWGHKERSAGLRDERDEGRLRFACTEIVYPSQPKEVGEAMEAYLAEYPGHRISCGGGEQGSSGMGGGSAGVFPFPLVGYSDGDSVEREEEAGISGLFAEEYSV</sequence>
<feature type="region of interest" description="Disordered" evidence="1">
    <location>
        <begin position="71"/>
        <end position="96"/>
    </location>
</feature>